<dbReference type="EMBL" id="JXRR01000021">
    <property type="protein sequence ID" value="KIL43639.1"/>
    <property type="molecule type" value="Genomic_DNA"/>
</dbReference>
<evidence type="ECO:0000256" key="1">
    <source>
        <dbReference type="SAM" id="MobiDB-lite"/>
    </source>
</evidence>
<name>A0A0C2RPG6_9BACL</name>
<keyword evidence="3" id="KW-1185">Reference proteome</keyword>
<feature type="region of interest" description="Disordered" evidence="1">
    <location>
        <begin position="1"/>
        <end position="38"/>
    </location>
</feature>
<proteinExistence type="predicted"/>
<accession>A0A0C2RPG6</accession>
<dbReference type="AlphaFoldDB" id="A0A0C2RPG6"/>
<protein>
    <submittedName>
        <fullName evidence="2">Uncharacterized protein</fullName>
    </submittedName>
</protein>
<comment type="caution">
    <text evidence="2">The sequence shown here is derived from an EMBL/GenBank/DDBJ whole genome shotgun (WGS) entry which is preliminary data.</text>
</comment>
<feature type="compositionally biased region" description="Basic and acidic residues" evidence="1">
    <location>
        <begin position="1"/>
        <end position="10"/>
    </location>
</feature>
<evidence type="ECO:0000313" key="3">
    <source>
        <dbReference type="Proteomes" id="UP000031972"/>
    </source>
</evidence>
<dbReference type="Proteomes" id="UP000031972">
    <property type="component" value="Unassembled WGS sequence"/>
</dbReference>
<sequence>MRPYRCDSIKGAHLPPRGKPPPETEMNRSPFKYKKRSA</sequence>
<organism evidence="2 3">
    <name type="scientific">Jeotgalibacillus campisalis</name>
    <dbReference type="NCBI Taxonomy" id="220754"/>
    <lineage>
        <taxon>Bacteria</taxon>
        <taxon>Bacillati</taxon>
        <taxon>Bacillota</taxon>
        <taxon>Bacilli</taxon>
        <taxon>Bacillales</taxon>
        <taxon>Caryophanaceae</taxon>
        <taxon>Jeotgalibacillus</taxon>
    </lineage>
</organism>
<reference evidence="2 3" key="1">
    <citation type="submission" date="2015-01" db="EMBL/GenBank/DDBJ databases">
        <title>Jeotgalibacillus campisalis genome sequencing.</title>
        <authorList>
            <person name="Goh K.M."/>
            <person name="Chan K.-G."/>
            <person name="Yaakop A.S."/>
            <person name="Ee R."/>
            <person name="Gan H.M."/>
            <person name="Chan C.S."/>
        </authorList>
    </citation>
    <scope>NUCLEOTIDE SEQUENCE [LARGE SCALE GENOMIC DNA]</scope>
    <source>
        <strain evidence="2 3">SF-57</strain>
    </source>
</reference>
<dbReference type="PATRIC" id="fig|220754.4.peg.3173"/>
<evidence type="ECO:0000313" key="2">
    <source>
        <dbReference type="EMBL" id="KIL43639.1"/>
    </source>
</evidence>
<gene>
    <name evidence="2" type="ORF">KR50_31590</name>
</gene>